<dbReference type="KEGG" id="aalt:CC77DRAFT_767214"/>
<evidence type="ECO:0000313" key="2">
    <source>
        <dbReference type="Proteomes" id="UP000077248"/>
    </source>
</evidence>
<dbReference type="RefSeq" id="XP_018387381.1">
    <property type="nucleotide sequence ID" value="XM_018533119.1"/>
</dbReference>
<dbReference type="EMBL" id="KV441475">
    <property type="protein sequence ID" value="OAG21960.1"/>
    <property type="molecule type" value="Genomic_DNA"/>
</dbReference>
<sequence length="75" mass="8273">MTSHLGRRAQCCERYLSWPQSATGLANKSSNLLHGRYLDVQTFNVYCALDPCLSACMLLTTAAFVTTNRSLGLMV</sequence>
<reference evidence="1 2" key="1">
    <citation type="submission" date="2016-05" db="EMBL/GenBank/DDBJ databases">
        <title>Comparative analysis of secretome profiles of manganese(II)-oxidizing ascomycete fungi.</title>
        <authorList>
            <consortium name="DOE Joint Genome Institute"/>
            <person name="Zeiner C.A."/>
            <person name="Purvine S.O."/>
            <person name="Zink E.M."/>
            <person name="Wu S."/>
            <person name="Pasa-Tolic L."/>
            <person name="Chaput D.L."/>
            <person name="Haridas S."/>
            <person name="Grigoriev I.V."/>
            <person name="Santelli C.M."/>
            <person name="Hansel C.M."/>
        </authorList>
    </citation>
    <scope>NUCLEOTIDE SEQUENCE [LARGE SCALE GENOMIC DNA]</scope>
    <source>
        <strain evidence="1 2">SRC1lrK2f</strain>
    </source>
</reference>
<dbReference type="GeneID" id="29118713"/>
<organism evidence="1 2">
    <name type="scientific">Alternaria alternata</name>
    <name type="common">Alternaria rot fungus</name>
    <name type="synonym">Torula alternata</name>
    <dbReference type="NCBI Taxonomy" id="5599"/>
    <lineage>
        <taxon>Eukaryota</taxon>
        <taxon>Fungi</taxon>
        <taxon>Dikarya</taxon>
        <taxon>Ascomycota</taxon>
        <taxon>Pezizomycotina</taxon>
        <taxon>Dothideomycetes</taxon>
        <taxon>Pleosporomycetidae</taxon>
        <taxon>Pleosporales</taxon>
        <taxon>Pleosporineae</taxon>
        <taxon>Pleosporaceae</taxon>
        <taxon>Alternaria</taxon>
        <taxon>Alternaria sect. Alternaria</taxon>
        <taxon>Alternaria alternata complex</taxon>
    </lineage>
</organism>
<accession>A0A177DRX1</accession>
<dbReference type="Proteomes" id="UP000077248">
    <property type="component" value="Unassembled WGS sequence"/>
</dbReference>
<name>A0A177DRX1_ALTAL</name>
<protein>
    <submittedName>
        <fullName evidence="1">Uncharacterized protein</fullName>
    </submittedName>
</protein>
<keyword evidence="2" id="KW-1185">Reference proteome</keyword>
<evidence type="ECO:0000313" key="1">
    <source>
        <dbReference type="EMBL" id="OAG21960.1"/>
    </source>
</evidence>
<gene>
    <name evidence="1" type="ORF">CC77DRAFT_767214</name>
</gene>
<proteinExistence type="predicted"/>
<dbReference type="VEuPathDB" id="FungiDB:CC77DRAFT_767214"/>
<dbReference type="AlphaFoldDB" id="A0A177DRX1"/>